<protein>
    <recommendedName>
        <fullName evidence="3">Prophage PssSM-02</fullName>
    </recommendedName>
</protein>
<evidence type="ECO:0000313" key="2">
    <source>
        <dbReference type="Proteomes" id="UP000284684"/>
    </source>
</evidence>
<reference evidence="1 2" key="1">
    <citation type="submission" date="2016-10" db="EMBL/GenBank/DDBJ databases">
        <title>Comparative genome analysis of multiple Pseudomonas spp. focuses on biocontrol and plant growth promoting traits.</title>
        <authorList>
            <person name="Tao X.-Y."/>
            <person name="Taylor C.G."/>
        </authorList>
    </citation>
    <scope>NUCLEOTIDE SEQUENCE [LARGE SCALE GENOMIC DNA]</scope>
    <source>
        <strain evidence="1 2">37D10</strain>
    </source>
</reference>
<name>A0A423H0A8_9PSED</name>
<comment type="caution">
    <text evidence="1">The sequence shown here is derived from an EMBL/GenBank/DDBJ whole genome shotgun (WGS) entry which is preliminary data.</text>
</comment>
<evidence type="ECO:0008006" key="3">
    <source>
        <dbReference type="Google" id="ProtNLM"/>
    </source>
</evidence>
<gene>
    <name evidence="1" type="ORF">BK658_02365</name>
</gene>
<organism evidence="1 2">
    <name type="scientific">Pseudomonas brassicacearum</name>
    <dbReference type="NCBI Taxonomy" id="930166"/>
    <lineage>
        <taxon>Bacteria</taxon>
        <taxon>Pseudomonadati</taxon>
        <taxon>Pseudomonadota</taxon>
        <taxon>Gammaproteobacteria</taxon>
        <taxon>Pseudomonadales</taxon>
        <taxon>Pseudomonadaceae</taxon>
        <taxon>Pseudomonas</taxon>
    </lineage>
</organism>
<accession>A0A423H0A8</accession>
<dbReference type="RefSeq" id="WP_123580868.1">
    <property type="nucleotide sequence ID" value="NZ_MOBI01000003.1"/>
</dbReference>
<proteinExistence type="predicted"/>
<dbReference type="AlphaFoldDB" id="A0A423H0A8"/>
<dbReference type="Proteomes" id="UP000284684">
    <property type="component" value="Unassembled WGS sequence"/>
</dbReference>
<evidence type="ECO:0000313" key="1">
    <source>
        <dbReference type="EMBL" id="RON05165.1"/>
    </source>
</evidence>
<sequence>MNTSEMTDTQVAGLAAAICATAEAMGQEISPGTAALMAEDLSVYPVAIVRDALKSCRNEVKGRLAMADILSRVQLKDGRPGKDEAWAIALTAGDEIETVVMTAEIQQAMTAASPILRLGDKVGARMAFMSAYERLVAAARAEAVPTTWSVSLGFDPARRVMAIESAVRMQLITQQAGTQHLVDLRIAPITTDGQAIAGLLTGSTAEPSPHLREKLAEVRQIVDAAKARQDHQRIKKVQADRVDTYLRKRRIRTVIAAAQRKEASHG</sequence>
<dbReference type="EMBL" id="MOBI01000003">
    <property type="protein sequence ID" value="RON05165.1"/>
    <property type="molecule type" value="Genomic_DNA"/>
</dbReference>